<keyword evidence="2" id="KW-1185">Reference proteome</keyword>
<evidence type="ECO:0000313" key="1">
    <source>
        <dbReference type="EMBL" id="QFZ29228.1"/>
    </source>
</evidence>
<name>A0ACD0WQ21_CLALS</name>
<protein>
    <submittedName>
        <fullName evidence="1">Uncharacterized protein</fullName>
    </submittedName>
</protein>
<evidence type="ECO:0000313" key="2">
    <source>
        <dbReference type="Proteomes" id="UP000326582"/>
    </source>
</evidence>
<sequence>MGACLSCLLPPNDGDAHERTSLLGNNTQYSDEDLQKELAKQQQRQSELNTIVNDLNDNLIDVSTFLTNGSAGPNFSIPADYSHASITEDDTTSPKVAPAGSEGGKSYPHVMGLEEKEQIMQRAQNIDSCRVVCDGPLYVTF</sequence>
<proteinExistence type="predicted"/>
<accession>A0ACD0WQ21</accession>
<reference evidence="2" key="1">
    <citation type="journal article" date="2019" name="MBio">
        <title>Comparative genomics for the elucidation of multidrug resistance (MDR) in Candida lusitaniae.</title>
        <authorList>
            <person name="Kannan A."/>
            <person name="Asner S.A."/>
            <person name="Trachsel E."/>
            <person name="Kelly S."/>
            <person name="Parker J."/>
            <person name="Sanglard D."/>
        </authorList>
    </citation>
    <scope>NUCLEOTIDE SEQUENCE [LARGE SCALE GENOMIC DNA]</scope>
    <source>
        <strain evidence="2">P1</strain>
    </source>
</reference>
<organism evidence="1 2">
    <name type="scientific">Clavispora lusitaniae</name>
    <name type="common">Candida lusitaniae</name>
    <dbReference type="NCBI Taxonomy" id="36911"/>
    <lineage>
        <taxon>Eukaryota</taxon>
        <taxon>Fungi</taxon>
        <taxon>Dikarya</taxon>
        <taxon>Ascomycota</taxon>
        <taxon>Saccharomycotina</taxon>
        <taxon>Pichiomycetes</taxon>
        <taxon>Metschnikowiaceae</taxon>
        <taxon>Clavispora</taxon>
    </lineage>
</organism>
<gene>
    <name evidence="1" type="ORF">EJF14_50458</name>
</gene>
<dbReference type="EMBL" id="CP038488">
    <property type="protein sequence ID" value="QFZ29228.1"/>
    <property type="molecule type" value="Genomic_DNA"/>
</dbReference>
<dbReference type="Proteomes" id="UP000326582">
    <property type="component" value="Chromosome 5"/>
</dbReference>